<evidence type="ECO:0000313" key="2">
    <source>
        <dbReference type="Proteomes" id="UP000019487"/>
    </source>
</evidence>
<protein>
    <submittedName>
        <fullName evidence="1">Uncharacterized protein</fullName>
    </submittedName>
</protein>
<accession>W9C7Y8</accession>
<sequence length="168" mass="18944">MRKISNPQDLQLAAELEYQFQFTKYSAMQAKTIEDTFYNSLESGADDNGAGGQYGNNLNAFQALVDVNGRCEGVYTCLQLFAYTVDVGRDFVASSQEVHILTEPSQIRHRVHRHPSYDLGSQQSLLLMMQIFSKAAPRISRSGRFSAQRVLKVTWSHVNLCSGSMNYY</sequence>
<evidence type="ECO:0000313" key="1">
    <source>
        <dbReference type="EMBL" id="ESZ92847.1"/>
    </source>
</evidence>
<proteinExistence type="predicted"/>
<dbReference type="HOGENOM" id="CLU_1587463_0_0_1"/>
<keyword evidence="2" id="KW-1185">Reference proteome</keyword>
<reference evidence="1 2" key="1">
    <citation type="journal article" date="2014" name="Genome Announc.">
        <title>Draft genome sequence of Sclerotinia borealis, a psychrophilic plant pathogenic fungus.</title>
        <authorList>
            <person name="Mardanov A.V."/>
            <person name="Beletsky A.V."/>
            <person name="Kadnikov V.V."/>
            <person name="Ignatov A.N."/>
            <person name="Ravin N.V."/>
        </authorList>
    </citation>
    <scope>NUCLEOTIDE SEQUENCE [LARGE SCALE GENOMIC DNA]</scope>
    <source>
        <strain evidence="2">F-4157</strain>
    </source>
</reference>
<dbReference type="Proteomes" id="UP000019487">
    <property type="component" value="Unassembled WGS sequence"/>
</dbReference>
<dbReference type="EMBL" id="AYSA01000354">
    <property type="protein sequence ID" value="ESZ92847.1"/>
    <property type="molecule type" value="Genomic_DNA"/>
</dbReference>
<organism evidence="1 2">
    <name type="scientific">Sclerotinia borealis (strain F-4128)</name>
    <dbReference type="NCBI Taxonomy" id="1432307"/>
    <lineage>
        <taxon>Eukaryota</taxon>
        <taxon>Fungi</taxon>
        <taxon>Dikarya</taxon>
        <taxon>Ascomycota</taxon>
        <taxon>Pezizomycotina</taxon>
        <taxon>Leotiomycetes</taxon>
        <taxon>Helotiales</taxon>
        <taxon>Sclerotiniaceae</taxon>
        <taxon>Sclerotinia</taxon>
    </lineage>
</organism>
<dbReference type="AlphaFoldDB" id="W9C7Y8"/>
<comment type="caution">
    <text evidence="1">The sequence shown here is derived from an EMBL/GenBank/DDBJ whole genome shotgun (WGS) entry which is preliminary data.</text>
</comment>
<name>W9C7Y8_SCLBF</name>
<gene>
    <name evidence="1" type="ORF">SBOR_6755</name>
</gene>